<protein>
    <submittedName>
        <fullName evidence="4">A24 family peptidase</fullName>
    </submittedName>
</protein>
<gene>
    <name evidence="4" type="ORF">K0625_13710</name>
</gene>
<keyword evidence="2" id="KW-1133">Transmembrane helix</keyword>
<organism evidence="4 5">
    <name type="scientific">Shewanella nanhaiensis</name>
    <dbReference type="NCBI Taxonomy" id="2864872"/>
    <lineage>
        <taxon>Bacteria</taxon>
        <taxon>Pseudomonadati</taxon>
        <taxon>Pseudomonadota</taxon>
        <taxon>Gammaproteobacteria</taxon>
        <taxon>Alteromonadales</taxon>
        <taxon>Shewanellaceae</taxon>
        <taxon>Shewanella</taxon>
    </lineage>
</organism>
<comment type="caution">
    <text evidence="4">The sequence shown here is derived from an EMBL/GenBank/DDBJ whole genome shotgun (WGS) entry which is preliminary data.</text>
</comment>
<evidence type="ECO:0000256" key="2">
    <source>
        <dbReference type="SAM" id="Phobius"/>
    </source>
</evidence>
<feature type="transmembrane region" description="Helical" evidence="2">
    <location>
        <begin position="97"/>
        <end position="119"/>
    </location>
</feature>
<evidence type="ECO:0000256" key="1">
    <source>
        <dbReference type="ARBA" id="ARBA00005801"/>
    </source>
</evidence>
<dbReference type="Proteomes" id="UP001195963">
    <property type="component" value="Unassembled WGS sequence"/>
</dbReference>
<evidence type="ECO:0000313" key="4">
    <source>
        <dbReference type="EMBL" id="MBW8184726.1"/>
    </source>
</evidence>
<evidence type="ECO:0000259" key="3">
    <source>
        <dbReference type="Pfam" id="PF01478"/>
    </source>
</evidence>
<keyword evidence="2" id="KW-0472">Membrane</keyword>
<reference evidence="4 5" key="1">
    <citation type="submission" date="2021-07" db="EMBL/GenBank/DDBJ databases">
        <title>Shewanella sp. nov, isolated from SCS.</title>
        <authorList>
            <person name="Cao W.R."/>
        </authorList>
    </citation>
    <scope>NUCLEOTIDE SEQUENCE [LARGE SCALE GENOMIC DNA]</scope>
    <source>
        <strain evidence="4 5">NR704-98</strain>
    </source>
</reference>
<dbReference type="EMBL" id="JAHZST010000009">
    <property type="protein sequence ID" value="MBW8184726.1"/>
    <property type="molecule type" value="Genomic_DNA"/>
</dbReference>
<dbReference type="InterPro" id="IPR000045">
    <property type="entry name" value="Prepilin_IV_endopep_pep"/>
</dbReference>
<sequence length="191" mass="20962">MAENQLTVQLLLSGLFFIAAIGIDLYKEKIPNILSLLAIFSGFAINSFYAQLAGLLMAFLGLALAFVVLFPTFLIRVLGAGDIKLMMGIGTLMGPELLFSSLLYGIVAGVGTTVLLTLWKTGVHGIKKTIIRYWQCFYLRSYFKPDPDEAAGQKVPYAPALALGWLCACALDQNVINLYQLWHQHLLMGVT</sequence>
<dbReference type="InterPro" id="IPR050882">
    <property type="entry name" value="Prepilin_peptidase/N-MTase"/>
</dbReference>
<keyword evidence="2" id="KW-0812">Transmembrane</keyword>
<dbReference type="Gene3D" id="1.20.120.1220">
    <property type="match status" value="1"/>
</dbReference>
<comment type="similarity">
    <text evidence="1">Belongs to the peptidase A24 family.</text>
</comment>
<feature type="transmembrane region" description="Helical" evidence="2">
    <location>
        <begin position="56"/>
        <end position="77"/>
    </location>
</feature>
<keyword evidence="5" id="KW-1185">Reference proteome</keyword>
<dbReference type="Pfam" id="PF01478">
    <property type="entry name" value="Peptidase_A24"/>
    <property type="match status" value="1"/>
</dbReference>
<evidence type="ECO:0000313" key="5">
    <source>
        <dbReference type="Proteomes" id="UP001195963"/>
    </source>
</evidence>
<feature type="domain" description="Prepilin type IV endopeptidase peptidase" evidence="3">
    <location>
        <begin position="14"/>
        <end position="112"/>
    </location>
</feature>
<proteinExistence type="inferred from homology"/>
<name>A0ABS7E6F3_9GAMM</name>
<dbReference type="PANTHER" id="PTHR30487:SF0">
    <property type="entry name" value="PREPILIN LEADER PEPTIDASE_N-METHYLTRANSFERASE-RELATED"/>
    <property type="match status" value="1"/>
</dbReference>
<dbReference type="PANTHER" id="PTHR30487">
    <property type="entry name" value="TYPE 4 PREPILIN-LIKE PROTEINS LEADER PEPTIDE-PROCESSING ENZYME"/>
    <property type="match status" value="1"/>
</dbReference>
<feature type="transmembrane region" description="Helical" evidence="2">
    <location>
        <begin position="6"/>
        <end position="26"/>
    </location>
</feature>
<dbReference type="RefSeq" id="WP_220110211.1">
    <property type="nucleotide sequence ID" value="NZ_JAHZST010000009.1"/>
</dbReference>
<accession>A0ABS7E6F3</accession>
<feature type="transmembrane region" description="Helical" evidence="2">
    <location>
        <begin position="33"/>
        <end position="50"/>
    </location>
</feature>